<protein>
    <submittedName>
        <fullName evidence="2">SMI1/KNR4 family protein</fullName>
    </submittedName>
</protein>
<dbReference type="Proteomes" id="UP001203761">
    <property type="component" value="Unassembled WGS sequence"/>
</dbReference>
<accession>A0ABT0QY45</accession>
<evidence type="ECO:0000313" key="3">
    <source>
        <dbReference type="Proteomes" id="UP001203761"/>
    </source>
</evidence>
<dbReference type="Gene3D" id="3.40.1580.10">
    <property type="entry name" value="SMI1/KNR4-like"/>
    <property type="match status" value="1"/>
</dbReference>
<name>A0ABT0QY45_9MICO</name>
<proteinExistence type="predicted"/>
<reference evidence="2" key="1">
    <citation type="submission" date="2022-02" db="EMBL/GenBank/DDBJ databases">
        <authorList>
            <person name="Lee M."/>
            <person name="Kim S.-J."/>
            <person name="Jung M.-Y."/>
        </authorList>
    </citation>
    <scope>NUCLEOTIDE SEQUENCE</scope>
    <source>
        <strain evidence="2">JHP9</strain>
    </source>
</reference>
<dbReference type="EMBL" id="JAKNCJ010000001">
    <property type="protein sequence ID" value="MCL6422592.1"/>
    <property type="molecule type" value="Genomic_DNA"/>
</dbReference>
<evidence type="ECO:0000313" key="2">
    <source>
        <dbReference type="EMBL" id="MCL6422592.1"/>
    </source>
</evidence>
<evidence type="ECO:0000259" key="1">
    <source>
        <dbReference type="SMART" id="SM00860"/>
    </source>
</evidence>
<keyword evidence="3" id="KW-1185">Reference proteome</keyword>
<feature type="domain" description="Knr4/Smi1-like" evidence="1">
    <location>
        <begin position="2"/>
        <end position="125"/>
    </location>
</feature>
<organism evidence="2 3">
    <name type="scientific">Brachybacterium equifaecis</name>
    <dbReference type="NCBI Taxonomy" id="2910770"/>
    <lineage>
        <taxon>Bacteria</taxon>
        <taxon>Bacillati</taxon>
        <taxon>Actinomycetota</taxon>
        <taxon>Actinomycetes</taxon>
        <taxon>Micrococcales</taxon>
        <taxon>Dermabacteraceae</taxon>
        <taxon>Brachybacterium</taxon>
    </lineage>
</organism>
<dbReference type="InterPro" id="IPR018958">
    <property type="entry name" value="Knr4/Smi1-like_dom"/>
</dbReference>
<dbReference type="RefSeq" id="WP_249736687.1">
    <property type="nucleotide sequence ID" value="NZ_JAKNCJ010000001.1"/>
</dbReference>
<dbReference type="Pfam" id="PF09346">
    <property type="entry name" value="SMI1_KNR4"/>
    <property type="match status" value="1"/>
</dbReference>
<dbReference type="SUPFAM" id="SSF160631">
    <property type="entry name" value="SMI1/KNR4-like"/>
    <property type="match status" value="1"/>
</dbReference>
<sequence length="147" mass="16168">MAATEEKLAATEARLGFALDPAHRAFLAHADGWRGFLTGADLFSSDELGDTAAQAALELMVSVWPDEMLEEAGLHRGALFPIAADLEIDCLFVMQHRDGSAQPHVAWFYDGVGERYATFEEFFTAMIADNLENIEDARRYAIEDGLA</sequence>
<dbReference type="SMART" id="SM00860">
    <property type="entry name" value="SMI1_KNR4"/>
    <property type="match status" value="1"/>
</dbReference>
<dbReference type="InterPro" id="IPR037883">
    <property type="entry name" value="Knr4/Smi1-like_sf"/>
</dbReference>
<gene>
    <name evidence="2" type="ORF">Bequi_04195</name>
</gene>
<comment type="caution">
    <text evidence="2">The sequence shown here is derived from an EMBL/GenBank/DDBJ whole genome shotgun (WGS) entry which is preliminary data.</text>
</comment>